<evidence type="ECO:0000313" key="1">
    <source>
        <dbReference type="EMBL" id="QHT83038.1"/>
    </source>
</evidence>
<dbReference type="EMBL" id="MN740006">
    <property type="protein sequence ID" value="QHT83038.1"/>
    <property type="molecule type" value="Genomic_DNA"/>
</dbReference>
<dbReference type="AlphaFoldDB" id="A0A6C0HQQ9"/>
<reference evidence="1" key="1">
    <citation type="journal article" date="2020" name="Nature">
        <title>Giant virus diversity and host interactions through global metagenomics.</title>
        <authorList>
            <person name="Schulz F."/>
            <person name="Roux S."/>
            <person name="Paez-Espino D."/>
            <person name="Jungbluth S."/>
            <person name="Walsh D.A."/>
            <person name="Denef V.J."/>
            <person name="McMahon K.D."/>
            <person name="Konstantinidis K.T."/>
            <person name="Eloe-Fadrosh E.A."/>
            <person name="Kyrpides N.C."/>
            <person name="Woyke T."/>
        </authorList>
    </citation>
    <scope>NUCLEOTIDE SEQUENCE</scope>
    <source>
        <strain evidence="1">GVMAG-M-3300023184-167</strain>
    </source>
</reference>
<name>A0A6C0HQQ9_9ZZZZ</name>
<organism evidence="1">
    <name type="scientific">viral metagenome</name>
    <dbReference type="NCBI Taxonomy" id="1070528"/>
    <lineage>
        <taxon>unclassified sequences</taxon>
        <taxon>metagenomes</taxon>
        <taxon>organismal metagenomes</taxon>
    </lineage>
</organism>
<dbReference type="Gene3D" id="3.30.310.10">
    <property type="entry name" value="TATA-Binding Protein"/>
    <property type="match status" value="2"/>
</dbReference>
<protein>
    <submittedName>
        <fullName evidence="1">Uncharacterized protein</fullName>
    </submittedName>
</protein>
<accession>A0A6C0HQQ9</accession>
<dbReference type="SUPFAM" id="SSF55945">
    <property type="entry name" value="TATA-box binding protein-like"/>
    <property type="match status" value="1"/>
</dbReference>
<proteinExistence type="predicted"/>
<dbReference type="InterPro" id="IPR012295">
    <property type="entry name" value="TBP_dom_sf"/>
</dbReference>
<sequence length="347" mass="40347">MDCIDSEWESFVGGKTNDTEQRFTTISESMPMPSNIYISTKSKLGYLNTEFNIKETFWKIPILPYWRPSEGIVKKQIKFVSCNLEELTEIQNKLATYECSDQQIITHINNPTGRIQFKDIRKLSIGVSKKDILSCHSKKKGAFYNCFVLNIRIKWGGVFREVHVKIFNTGKIEIPGIQSDEMYDYVLKKLLELFREYCNLPDIAHGTTSETILINSNFSIGFYVDRERLYSILREKYNIECVYDPCSYPGIQCKYYFSKCHTDCEDIEIIKQMTGVHLGENLVSVSFMIFRTGSVLIVGKCSEKILNHIYLFLLGIFKTEYFNIAHSNIEIVKEKSKKLRKKTIYVN</sequence>